<proteinExistence type="predicted"/>
<organism evidence="2 3">
    <name type="scientific">Pichia californica</name>
    <dbReference type="NCBI Taxonomy" id="460514"/>
    <lineage>
        <taxon>Eukaryota</taxon>
        <taxon>Fungi</taxon>
        <taxon>Dikarya</taxon>
        <taxon>Ascomycota</taxon>
        <taxon>Saccharomycotina</taxon>
        <taxon>Pichiomycetes</taxon>
        <taxon>Pichiales</taxon>
        <taxon>Pichiaceae</taxon>
        <taxon>Pichia</taxon>
    </lineage>
</organism>
<sequence>MQPWFTDIPNNFTEEEREALQYAQYKELHNELMSKEGQRQLQEELAWVMQDEESRQILIDGLKEMGQYYSDGVEEYFETEENNDLVVITEEYSRRLRLNNVINCNLGCEKYTVDRKFPYSFNRGDFRFNENIEKCLVVGQTSWTATKDNANFDYESYREFLQKKFNIFDIMPIVFDTADNEDRILSSCTTFSDVWNYFKRYSDYNPQNSDELDTIYNYATLLDTMEDESAILTFGQFTLLFPFMRRFKHESIQRTSNDNKSHTVGTQWREVKPESFNHQIVACVMVCSTEFTEGAEMLANGLHHTGIRSRNCTSCSRKYYVVMDMLHRVVILRSQGLHEGLCKQRCKEVVYYGLRNMTLSYFGLKSALLISNLKNNLKLRHIACNNIVEMFEYKDPETIRYDHFSDGLFISNMEALDSLTVEGIWSFDTTFNVLKDKEVKLITVSFKDAKRRKAYLGAVATLKAPELQQVMSQFALTCPKDETLKLSSALNYPTAKKTVSDDASLLLFKDVCSHFNNSPEIAQFMGMLYLRMFKSDQATSRVLDAPNPNVTLSAVESTLRDLIPTTTGTAFVGKSKSQGKGKNLAGKDVSNKTCFRCGVKGHISTTFPAPHPVQNDGNAAQAGNKSSQQVSGYHIDSGASLHIFHISNNRSYFVNFSVANSNGTIHNLISVKKATALGD</sequence>
<dbReference type="AlphaFoldDB" id="A0A9P7BC54"/>
<dbReference type="EMBL" id="PUHW01000479">
    <property type="protein sequence ID" value="KAG0686492.1"/>
    <property type="molecule type" value="Genomic_DNA"/>
</dbReference>
<accession>A0A9P7BC54</accession>
<reference evidence="2" key="1">
    <citation type="submission" date="2020-11" db="EMBL/GenBank/DDBJ databases">
        <title>Kefir isolates.</title>
        <authorList>
            <person name="Marcisauskas S."/>
            <person name="Kim Y."/>
            <person name="Blasche S."/>
        </authorList>
    </citation>
    <scope>NUCLEOTIDE SEQUENCE</scope>
    <source>
        <strain evidence="2">Olga-1</strain>
    </source>
</reference>
<evidence type="ECO:0000313" key="2">
    <source>
        <dbReference type="EMBL" id="KAG0686492.1"/>
    </source>
</evidence>
<dbReference type="Proteomes" id="UP000697127">
    <property type="component" value="Unassembled WGS sequence"/>
</dbReference>
<feature type="compositionally biased region" description="Polar residues" evidence="1">
    <location>
        <begin position="615"/>
        <end position="631"/>
    </location>
</feature>
<comment type="caution">
    <text evidence="2">The sequence shown here is derived from an EMBL/GenBank/DDBJ whole genome shotgun (WGS) entry which is preliminary data.</text>
</comment>
<feature type="region of interest" description="Disordered" evidence="1">
    <location>
        <begin position="608"/>
        <end position="631"/>
    </location>
</feature>
<name>A0A9P7BC54_9ASCO</name>
<gene>
    <name evidence="2" type="ORF">C6P40_003935</name>
</gene>
<evidence type="ECO:0000313" key="3">
    <source>
        <dbReference type="Proteomes" id="UP000697127"/>
    </source>
</evidence>
<keyword evidence="3" id="KW-1185">Reference proteome</keyword>
<evidence type="ECO:0008006" key="4">
    <source>
        <dbReference type="Google" id="ProtNLM"/>
    </source>
</evidence>
<protein>
    <recommendedName>
        <fullName evidence="4">CCHC-type domain-containing protein</fullName>
    </recommendedName>
</protein>
<evidence type="ECO:0000256" key="1">
    <source>
        <dbReference type="SAM" id="MobiDB-lite"/>
    </source>
</evidence>